<dbReference type="EMBL" id="VVIM01000001">
    <property type="protein sequence ID" value="KAB0803541.1"/>
    <property type="molecule type" value="Genomic_DNA"/>
</dbReference>
<dbReference type="PANTHER" id="PTHR28434">
    <property type="entry name" value="PROTEIN C3ORF33"/>
    <property type="match status" value="1"/>
</dbReference>
<evidence type="ECO:0000313" key="3">
    <source>
        <dbReference type="Proteomes" id="UP000327044"/>
    </source>
</evidence>
<dbReference type="EMBL" id="VVIM01000010">
    <property type="protein sequence ID" value="KAB0792137.1"/>
    <property type="molecule type" value="Genomic_DNA"/>
</dbReference>
<evidence type="ECO:0000313" key="1">
    <source>
        <dbReference type="EMBL" id="KAB0792137.1"/>
    </source>
</evidence>
<protein>
    <recommendedName>
        <fullName evidence="4">TNase-like domain-containing protein</fullName>
    </recommendedName>
</protein>
<dbReference type="FunCoup" id="A0A5N4A4A0">
    <property type="interactions" value="50"/>
</dbReference>
<organism evidence="1 3">
    <name type="scientific">Photinus pyralis</name>
    <name type="common">Common eastern firefly</name>
    <name type="synonym">Lampyris pyralis</name>
    <dbReference type="NCBI Taxonomy" id="7054"/>
    <lineage>
        <taxon>Eukaryota</taxon>
        <taxon>Metazoa</taxon>
        <taxon>Ecdysozoa</taxon>
        <taxon>Arthropoda</taxon>
        <taxon>Hexapoda</taxon>
        <taxon>Insecta</taxon>
        <taxon>Pterygota</taxon>
        <taxon>Neoptera</taxon>
        <taxon>Endopterygota</taxon>
        <taxon>Coleoptera</taxon>
        <taxon>Polyphaga</taxon>
        <taxon>Elateriformia</taxon>
        <taxon>Elateroidea</taxon>
        <taxon>Lampyridae</taxon>
        <taxon>Lampyrinae</taxon>
        <taxon>Photinus</taxon>
    </lineage>
</organism>
<accession>A0A5N4A4A0</accession>
<dbReference type="Proteomes" id="UP000327044">
    <property type="component" value="Unassembled WGS sequence"/>
</dbReference>
<reference evidence="1" key="2">
    <citation type="submission" date="2019-08" db="EMBL/GenBank/DDBJ databases">
        <authorList>
            <consortium name="Photinus pyralis genome working group"/>
            <person name="Fallon T.R."/>
            <person name="Sander Lower S.E."/>
            <person name="Weng J.-K."/>
        </authorList>
    </citation>
    <scope>NUCLEOTIDE SEQUENCE</scope>
    <source>
        <strain evidence="1">1611_PpyrPB1</strain>
        <tissue evidence="1">Whole body</tissue>
    </source>
</reference>
<dbReference type="GO" id="GO:0005615">
    <property type="term" value="C:extracellular space"/>
    <property type="evidence" value="ECO:0007669"/>
    <property type="project" value="TreeGrafter"/>
</dbReference>
<dbReference type="AlphaFoldDB" id="A0A5N4A4A0"/>
<comment type="caution">
    <text evidence="1">The sequence shown here is derived from an EMBL/GenBank/DDBJ whole genome shotgun (WGS) entry which is preliminary data.</text>
</comment>
<sequence length="231" mass="26133">MTTYKDKINDKFNQFTSIMEANTRGVKISCYSIALLGLTVAVRRVRPFSRFKRPSDIPSHFIKESRELTGTVEGVDPTKGLLLINHKPLLELPFTSPGALPVKLSGVHVKGHGISWLQAIVRGSQVKFIPVLKEKDWVQSEVSLDQLAYDKKWKTINVAESLVGIGFADMETPAIGSKRYCQQLHTAEIQAERKRLGLRYYVKPTREFVLKLGRTMYHFFASRTAKVVAVR</sequence>
<name>A0A5N4A4A0_PHOPY</name>
<evidence type="ECO:0000313" key="2">
    <source>
        <dbReference type="EMBL" id="KAB0803541.1"/>
    </source>
</evidence>
<dbReference type="InParanoid" id="A0A5N4A4A0"/>
<gene>
    <name evidence="2" type="ORF">PPYR_00511</name>
    <name evidence="1" type="ORF">PPYR_14098</name>
</gene>
<dbReference type="InterPro" id="IPR042421">
    <property type="entry name" value="C3orf33-like"/>
</dbReference>
<keyword evidence="3" id="KW-1185">Reference proteome</keyword>
<reference evidence="1 3" key="1">
    <citation type="journal article" date="2018" name="Elife">
        <title>Firefly genomes illuminate parallel origins of bioluminescence in beetles.</title>
        <authorList>
            <person name="Fallon T.R."/>
            <person name="Lower S.E."/>
            <person name="Chang C.H."/>
            <person name="Bessho-Uehara M."/>
            <person name="Martin G.J."/>
            <person name="Bewick A.J."/>
            <person name="Behringer M."/>
            <person name="Debat H.J."/>
            <person name="Wong I."/>
            <person name="Day J.C."/>
            <person name="Suvorov A."/>
            <person name="Silva C.J."/>
            <person name="Stanger-Hall K.F."/>
            <person name="Hall D.W."/>
            <person name="Schmitz R.J."/>
            <person name="Nelson D.R."/>
            <person name="Lewis S.M."/>
            <person name="Shigenobu S."/>
            <person name="Bybee S.M."/>
            <person name="Larracuente A.M."/>
            <person name="Oba Y."/>
            <person name="Weng J.K."/>
        </authorList>
    </citation>
    <scope>NUCLEOTIDE SEQUENCE [LARGE SCALE GENOMIC DNA]</scope>
    <source>
        <strain evidence="1">1611_PpyrPB1</strain>
        <tissue evidence="1">Whole body</tissue>
    </source>
</reference>
<dbReference type="PANTHER" id="PTHR28434:SF1">
    <property type="entry name" value="PROTEIN C3ORF33"/>
    <property type="match status" value="1"/>
</dbReference>
<dbReference type="OrthoDB" id="6220511at2759"/>
<proteinExistence type="predicted"/>
<evidence type="ECO:0008006" key="4">
    <source>
        <dbReference type="Google" id="ProtNLM"/>
    </source>
</evidence>